<protein>
    <submittedName>
        <fullName evidence="7">RmuC-domain protein</fullName>
    </submittedName>
</protein>
<accession>A0A0G0QWE8</accession>
<organism evidence="7 8">
    <name type="scientific">candidate division WS6 bacterium GW2011_GWF2_39_15</name>
    <dbReference type="NCBI Taxonomy" id="1619100"/>
    <lineage>
        <taxon>Bacteria</taxon>
        <taxon>Candidatus Dojkabacteria</taxon>
    </lineage>
</organism>
<keyword evidence="6" id="KW-0472">Membrane</keyword>
<evidence type="ECO:0000256" key="2">
    <source>
        <dbReference type="ARBA" id="ARBA00009840"/>
    </source>
</evidence>
<dbReference type="Proteomes" id="UP000034799">
    <property type="component" value="Unassembled WGS sequence"/>
</dbReference>
<name>A0A0G0QWE8_9BACT</name>
<evidence type="ECO:0000256" key="5">
    <source>
        <dbReference type="SAM" id="Coils"/>
    </source>
</evidence>
<evidence type="ECO:0000256" key="1">
    <source>
        <dbReference type="ARBA" id="ARBA00003416"/>
    </source>
</evidence>
<dbReference type="GO" id="GO:0006310">
    <property type="term" value="P:DNA recombination"/>
    <property type="evidence" value="ECO:0007669"/>
    <property type="project" value="UniProtKB-KW"/>
</dbReference>
<comment type="function">
    <text evidence="1">Involved in DNA recombination.</text>
</comment>
<comment type="similarity">
    <text evidence="2">Belongs to the RmuC family.</text>
</comment>
<dbReference type="PANTHER" id="PTHR30563:SF0">
    <property type="entry name" value="DNA RECOMBINATION PROTEIN RMUC"/>
    <property type="match status" value="1"/>
</dbReference>
<gene>
    <name evidence="7" type="ORF">UT34_C0001G0007</name>
</gene>
<feature type="coiled-coil region" evidence="5">
    <location>
        <begin position="62"/>
        <end position="100"/>
    </location>
</feature>
<feature type="transmembrane region" description="Helical" evidence="6">
    <location>
        <begin position="6"/>
        <end position="21"/>
    </location>
</feature>
<evidence type="ECO:0000313" key="8">
    <source>
        <dbReference type="Proteomes" id="UP000034799"/>
    </source>
</evidence>
<proteinExistence type="inferred from homology"/>
<keyword evidence="6" id="KW-1133">Transmembrane helix</keyword>
<sequence length="371" mass="42921">MEIVISIVIGLAVGVGLMFMLRKKDSSKQDIEDSIKQVLPELMKSVNEQVIQMADQKLGAEKKEIRADMEGKRNEIERLIKMIREDLNESKTKLSDTEKERANMFGSLKNSLDEYKKITDQLAVSTESLKKVLSNNQLRGQFGEQVADELLKMAGFVRGVDYEFNKEQAGSETRPDFCVFLPDGTRINVDSKFPYSNLQKSSEATSDTEKREFLRLFERDVREKIKQVTTRDYINPEDKTVDFVILFIPNEMIFSYIYDQLNSVWKEAMEKKVILAGPFSFSALLRMIKQSYDNFRVQENIQKIVGYVRGLEKEFVKFSEEFGKFGDRIQQLNSQYEVVSRTRVNQMNKAMEKVRLEGPDDSADNQPRLLN</sequence>
<evidence type="ECO:0000313" key="7">
    <source>
        <dbReference type="EMBL" id="KKR05967.1"/>
    </source>
</evidence>
<evidence type="ECO:0000256" key="4">
    <source>
        <dbReference type="ARBA" id="ARBA00023172"/>
    </source>
</evidence>
<keyword evidence="6" id="KW-0812">Transmembrane</keyword>
<evidence type="ECO:0000256" key="6">
    <source>
        <dbReference type="SAM" id="Phobius"/>
    </source>
</evidence>
<reference evidence="7 8" key="1">
    <citation type="journal article" date="2015" name="Nature">
        <title>rRNA introns, odd ribosomes, and small enigmatic genomes across a large radiation of phyla.</title>
        <authorList>
            <person name="Brown C.T."/>
            <person name="Hug L.A."/>
            <person name="Thomas B.C."/>
            <person name="Sharon I."/>
            <person name="Castelle C.J."/>
            <person name="Singh A."/>
            <person name="Wilkins M.J."/>
            <person name="Williams K.H."/>
            <person name="Banfield J.F."/>
        </authorList>
    </citation>
    <scope>NUCLEOTIDE SEQUENCE [LARGE SCALE GENOMIC DNA]</scope>
</reference>
<dbReference type="PANTHER" id="PTHR30563">
    <property type="entry name" value="DNA RECOMBINATION PROTEIN RMUC"/>
    <property type="match status" value="1"/>
</dbReference>
<dbReference type="AlphaFoldDB" id="A0A0G0QWE8"/>
<dbReference type="InterPro" id="IPR003798">
    <property type="entry name" value="DNA_recombination_RmuC"/>
</dbReference>
<dbReference type="STRING" id="1619100.UT34_C0001G0007"/>
<comment type="caution">
    <text evidence="7">The sequence shown here is derived from an EMBL/GenBank/DDBJ whole genome shotgun (WGS) entry which is preliminary data.</text>
</comment>
<dbReference type="EMBL" id="LBWK01000001">
    <property type="protein sequence ID" value="KKR05967.1"/>
    <property type="molecule type" value="Genomic_DNA"/>
</dbReference>
<keyword evidence="4" id="KW-0233">DNA recombination</keyword>
<keyword evidence="3 5" id="KW-0175">Coiled coil</keyword>
<evidence type="ECO:0000256" key="3">
    <source>
        <dbReference type="ARBA" id="ARBA00023054"/>
    </source>
</evidence>
<dbReference type="Pfam" id="PF02646">
    <property type="entry name" value="RmuC"/>
    <property type="match status" value="1"/>
</dbReference>